<keyword evidence="3" id="KW-1185">Reference proteome</keyword>
<proteinExistence type="predicted"/>
<reference evidence="3" key="1">
    <citation type="submission" date="2016-03" db="EMBL/GenBank/DDBJ databases">
        <authorList>
            <person name="Devillers H."/>
        </authorList>
    </citation>
    <scope>NUCLEOTIDE SEQUENCE [LARGE SCALE GENOMIC DNA]</scope>
</reference>
<feature type="region of interest" description="Disordered" evidence="1">
    <location>
        <begin position="44"/>
        <end position="64"/>
    </location>
</feature>
<gene>
    <name evidence="2" type="ORF">LAMI_0F00584G</name>
</gene>
<sequence>MCDTERLEVPKFNNETTPLRRGHRHKRSLAISEDFDFLRQSCGDESPRAGLHSSTTSPRKNDLSPRFFMSEESTLSHGVPEAIIDLDAALSAKPKSFAAHRRTESAPATLNLSFRPDISPTEAPCIEEEDCEEESESPQLLLSPLGTVSQPPILSNPASPIRKEEISNNTLKINRQKERYYHYARQLPSASSQTPLELRMKQSSSSSITLETPSTPQRLTSSRSNSGSPALPPNTFAVNSPRTHTTFKYESQMYDVPLQYQLKREDNGLNNDNQLFANAVPNTSKLHRKSKSLATYDRNSSEMLPDDVLRGQPGDMVDLSSNGVNGQFKDLSKKDFLVSNPNISSTATAVTDPRSASDSLVDQKKSCSSGNKKRNRNNFLSALVARFRSRR</sequence>
<evidence type="ECO:0000313" key="2">
    <source>
        <dbReference type="EMBL" id="SCU95014.1"/>
    </source>
</evidence>
<feature type="compositionally biased region" description="Polar residues" evidence="1">
    <location>
        <begin position="208"/>
        <end position="228"/>
    </location>
</feature>
<dbReference type="Proteomes" id="UP000191024">
    <property type="component" value="Chromosome F"/>
</dbReference>
<feature type="region of interest" description="Disordered" evidence="1">
    <location>
        <begin position="345"/>
        <end position="374"/>
    </location>
</feature>
<dbReference type="AlphaFoldDB" id="A0A1G4JVF3"/>
<dbReference type="EMBL" id="LT598467">
    <property type="protein sequence ID" value="SCU95014.1"/>
    <property type="molecule type" value="Genomic_DNA"/>
</dbReference>
<protein>
    <submittedName>
        <fullName evidence="2">LAMI_0F00584g1_1</fullName>
    </submittedName>
</protein>
<organism evidence="2 3">
    <name type="scientific">Lachancea mirantina</name>
    <dbReference type="NCBI Taxonomy" id="1230905"/>
    <lineage>
        <taxon>Eukaryota</taxon>
        <taxon>Fungi</taxon>
        <taxon>Dikarya</taxon>
        <taxon>Ascomycota</taxon>
        <taxon>Saccharomycotina</taxon>
        <taxon>Saccharomycetes</taxon>
        <taxon>Saccharomycetales</taxon>
        <taxon>Saccharomycetaceae</taxon>
        <taxon>Lachancea</taxon>
    </lineage>
</organism>
<feature type="region of interest" description="Disordered" evidence="1">
    <location>
        <begin position="186"/>
        <end position="241"/>
    </location>
</feature>
<feature type="compositionally biased region" description="Polar residues" evidence="1">
    <location>
        <begin position="345"/>
        <end position="370"/>
    </location>
</feature>
<name>A0A1G4JVF3_9SACH</name>
<accession>A0A1G4JVF3</accession>
<evidence type="ECO:0000256" key="1">
    <source>
        <dbReference type="SAM" id="MobiDB-lite"/>
    </source>
</evidence>
<evidence type="ECO:0000313" key="3">
    <source>
        <dbReference type="Proteomes" id="UP000191024"/>
    </source>
</evidence>
<dbReference type="OrthoDB" id="3981301at2759"/>